<keyword evidence="1" id="KW-0175">Coiled coil</keyword>
<evidence type="ECO:0000256" key="2">
    <source>
        <dbReference type="SAM" id="MobiDB-lite"/>
    </source>
</evidence>
<dbReference type="AlphaFoldDB" id="A0A977KUA4"/>
<accession>A0A977KUA4</accession>
<proteinExistence type="predicted"/>
<feature type="region of interest" description="Disordered" evidence="2">
    <location>
        <begin position="456"/>
        <end position="476"/>
    </location>
</feature>
<gene>
    <name evidence="3" type="ORF">KA717_31030</name>
</gene>
<feature type="compositionally biased region" description="Polar residues" evidence="2">
    <location>
        <begin position="461"/>
        <end position="475"/>
    </location>
</feature>
<feature type="region of interest" description="Disordered" evidence="2">
    <location>
        <begin position="526"/>
        <end position="569"/>
    </location>
</feature>
<dbReference type="Gene3D" id="1.20.1170.10">
    <property type="match status" value="1"/>
</dbReference>
<dbReference type="KEGG" id="wna:KA717_31030"/>
<dbReference type="EMBL" id="CP073041">
    <property type="protein sequence ID" value="UXE60061.1"/>
    <property type="molecule type" value="Genomic_DNA"/>
</dbReference>
<feature type="compositionally biased region" description="Polar residues" evidence="2">
    <location>
        <begin position="128"/>
        <end position="140"/>
    </location>
</feature>
<name>A0A977KUA4_9CYAN</name>
<feature type="region of interest" description="Disordered" evidence="2">
    <location>
        <begin position="172"/>
        <end position="206"/>
    </location>
</feature>
<organism evidence="3">
    <name type="scientific">Woronichinia naegeliana WA131</name>
    <dbReference type="NCBI Taxonomy" id="2824559"/>
    <lineage>
        <taxon>Bacteria</taxon>
        <taxon>Bacillati</taxon>
        <taxon>Cyanobacteriota</taxon>
        <taxon>Cyanophyceae</taxon>
        <taxon>Synechococcales</taxon>
        <taxon>Coelosphaeriaceae</taxon>
        <taxon>Woronichinia</taxon>
    </lineage>
</organism>
<evidence type="ECO:0000256" key="1">
    <source>
        <dbReference type="SAM" id="Coils"/>
    </source>
</evidence>
<protein>
    <submittedName>
        <fullName evidence="3">Uncharacterized protein</fullName>
    </submittedName>
</protein>
<sequence>MREILFAILGLVIGGGGVYFFSSAKLQRQLASAEGKLKRANRATDDMDNLRSQQLSQSGALQTAEAKIHSMEADYQAKVSEYEKQIQEQQASLQSYETQIRELQNNHQQEIAALQSSLTQASPPPLPTTTEVAPSPEPSQTPNWLGTVAGGAAIAGVAGLAGAAVSGLLGHEEAVETPSPAREEQEEPLEAIAPPREETEVVEETAPEENWVDAIDAPSEQEFRAEAPALLDLESSLFEEEAFELSPETPEIAPEIASVAELDLSDWTEEESFREDESPWLSEQTSPFDDPFSPSLETPISVEEDNWVDAVDIPLEEVNFSEPDLGAWAEGDNAMEMSIANDFPLVLEEISAIDTTMDSLELPADFLADIPSDHASLESLTEELNAESELDFLLDLQQDDAITENPDLLAFSEMQDLESLEELSDLSAELELGSEDLSLLDMFPEDQADREVLPELPLSEPGQSGETPFINFSDSTPEKSDVEFLEMLQTEDDDFSKRPPIEESDDIFGDLFSPEPYLLTTGLDELFGQTNEPENHPASESGLEELFSDDALSFDNWDLPGTRGSTQES</sequence>
<feature type="region of interest" description="Disordered" evidence="2">
    <location>
        <begin position="119"/>
        <end position="140"/>
    </location>
</feature>
<feature type="coiled-coil region" evidence="1">
    <location>
        <begin position="23"/>
        <end position="113"/>
    </location>
</feature>
<reference evidence="3" key="1">
    <citation type="submission" date="2021-04" db="EMBL/GenBank/DDBJ databases">
        <title>Genome sequence of Woronichinia naegeliana from Washington state freshwater lake bloom.</title>
        <authorList>
            <person name="Dreher T.W."/>
        </authorList>
    </citation>
    <scope>NUCLEOTIDE SEQUENCE</scope>
    <source>
        <strain evidence="3">WA131</strain>
    </source>
</reference>
<feature type="region of interest" description="Disordered" evidence="2">
    <location>
        <begin position="490"/>
        <end position="513"/>
    </location>
</feature>
<evidence type="ECO:0000313" key="3">
    <source>
        <dbReference type="EMBL" id="UXE60061.1"/>
    </source>
</evidence>
<dbReference type="Proteomes" id="UP001065613">
    <property type="component" value="Chromosome"/>
</dbReference>